<proteinExistence type="predicted"/>
<keyword evidence="3" id="KW-1185">Reference proteome</keyword>
<protein>
    <submittedName>
        <fullName evidence="2">DUF5337 domain-containing protein</fullName>
    </submittedName>
</protein>
<name>A0A8J7CXA9_9RHOB</name>
<evidence type="ECO:0000313" key="2">
    <source>
        <dbReference type="EMBL" id="MBE3638727.1"/>
    </source>
</evidence>
<evidence type="ECO:0000256" key="1">
    <source>
        <dbReference type="SAM" id="Phobius"/>
    </source>
</evidence>
<gene>
    <name evidence="2" type="ORF">ICN82_10970</name>
</gene>
<keyword evidence="1" id="KW-0812">Transmembrane</keyword>
<reference evidence="2" key="1">
    <citation type="submission" date="2020-09" db="EMBL/GenBank/DDBJ databases">
        <title>A novel bacterium of genus Mangrovicoccus, isolated from South China Sea.</title>
        <authorList>
            <person name="Huang H."/>
            <person name="Mo K."/>
            <person name="Hu Y."/>
        </authorList>
    </citation>
    <scope>NUCLEOTIDE SEQUENCE</scope>
    <source>
        <strain evidence="2">HB182678</strain>
    </source>
</reference>
<dbReference type="RefSeq" id="WP_193182633.1">
    <property type="nucleotide sequence ID" value="NZ_JACVXA010000031.1"/>
</dbReference>
<organism evidence="2 3">
    <name type="scientific">Mangrovicoccus algicola</name>
    <dbReference type="NCBI Taxonomy" id="2771008"/>
    <lineage>
        <taxon>Bacteria</taxon>
        <taxon>Pseudomonadati</taxon>
        <taxon>Pseudomonadota</taxon>
        <taxon>Alphaproteobacteria</taxon>
        <taxon>Rhodobacterales</taxon>
        <taxon>Paracoccaceae</taxon>
        <taxon>Mangrovicoccus</taxon>
    </lineage>
</organism>
<accession>A0A8J7CXA9</accession>
<feature type="transmembrane region" description="Helical" evidence="1">
    <location>
        <begin position="20"/>
        <end position="41"/>
    </location>
</feature>
<dbReference type="Pfam" id="PF17272">
    <property type="entry name" value="DUF5337"/>
    <property type="match status" value="1"/>
</dbReference>
<comment type="caution">
    <text evidence="2">The sequence shown here is derived from an EMBL/GenBank/DDBJ whole genome shotgun (WGS) entry which is preliminary data.</text>
</comment>
<evidence type="ECO:0000313" key="3">
    <source>
        <dbReference type="Proteomes" id="UP000609121"/>
    </source>
</evidence>
<keyword evidence="1" id="KW-1133">Transmembrane helix</keyword>
<dbReference type="EMBL" id="JACVXA010000031">
    <property type="protein sequence ID" value="MBE3638727.1"/>
    <property type="molecule type" value="Genomic_DNA"/>
</dbReference>
<keyword evidence="1" id="KW-0472">Membrane</keyword>
<sequence>MADHPRSETDARLARKGRTAGLVIAVSMVAWLGAQLIGGWLGLPARYAFLIDFAAIAALIWALVVTWQLWQARGGPRPPNGG</sequence>
<dbReference type="Proteomes" id="UP000609121">
    <property type="component" value="Unassembled WGS sequence"/>
</dbReference>
<dbReference type="InterPro" id="IPR020308">
    <property type="entry name" value="Uncharacterised_Ynq1"/>
</dbReference>
<dbReference type="AlphaFoldDB" id="A0A8J7CXA9"/>
<feature type="transmembrane region" description="Helical" evidence="1">
    <location>
        <begin position="47"/>
        <end position="70"/>
    </location>
</feature>